<name>A0A917HWB9_9SPHI</name>
<dbReference type="Pfam" id="PF00004">
    <property type="entry name" value="AAA"/>
    <property type="match status" value="1"/>
</dbReference>
<feature type="domain" description="AAA+ ATPase" evidence="4">
    <location>
        <begin position="224"/>
        <end position="356"/>
    </location>
</feature>
<dbReference type="InterPro" id="IPR050221">
    <property type="entry name" value="26S_Proteasome_ATPase"/>
</dbReference>
<proteinExistence type="inferred from homology"/>
<dbReference type="SUPFAM" id="SSF52540">
    <property type="entry name" value="P-loop containing nucleoside triphosphate hydrolases"/>
    <property type="match status" value="1"/>
</dbReference>
<dbReference type="InterPro" id="IPR027417">
    <property type="entry name" value="P-loop_NTPase"/>
</dbReference>
<dbReference type="RefSeq" id="WP_188506790.1">
    <property type="nucleotide sequence ID" value="NZ_BMER01000003.1"/>
</dbReference>
<organism evidence="5 6">
    <name type="scientific">Parapedobacter pyrenivorans</name>
    <dbReference type="NCBI Taxonomy" id="1305674"/>
    <lineage>
        <taxon>Bacteria</taxon>
        <taxon>Pseudomonadati</taxon>
        <taxon>Bacteroidota</taxon>
        <taxon>Sphingobacteriia</taxon>
        <taxon>Sphingobacteriales</taxon>
        <taxon>Sphingobacteriaceae</taxon>
        <taxon>Parapedobacter</taxon>
    </lineage>
</organism>
<dbReference type="SMART" id="SM00382">
    <property type="entry name" value="AAA"/>
    <property type="match status" value="1"/>
</dbReference>
<dbReference type="PANTHER" id="PTHR23073">
    <property type="entry name" value="26S PROTEASOME REGULATORY SUBUNIT"/>
    <property type="match status" value="1"/>
</dbReference>
<dbReference type="AlphaFoldDB" id="A0A917HWB9"/>
<reference evidence="5" key="1">
    <citation type="journal article" date="2014" name="Int. J. Syst. Evol. Microbiol.">
        <title>Complete genome sequence of Corynebacterium casei LMG S-19264T (=DSM 44701T), isolated from a smear-ripened cheese.</title>
        <authorList>
            <consortium name="US DOE Joint Genome Institute (JGI-PGF)"/>
            <person name="Walter F."/>
            <person name="Albersmeier A."/>
            <person name="Kalinowski J."/>
            <person name="Ruckert C."/>
        </authorList>
    </citation>
    <scope>NUCLEOTIDE SEQUENCE</scope>
    <source>
        <strain evidence="5">CGMCC 1.12195</strain>
    </source>
</reference>
<evidence type="ECO:0000259" key="4">
    <source>
        <dbReference type="SMART" id="SM00382"/>
    </source>
</evidence>
<dbReference type="InterPro" id="IPR003959">
    <property type="entry name" value="ATPase_AAA_core"/>
</dbReference>
<dbReference type="EMBL" id="BMER01000003">
    <property type="protein sequence ID" value="GGG92430.1"/>
    <property type="molecule type" value="Genomic_DNA"/>
</dbReference>
<sequence length="435" mass="49827">MNAQIHYFQTLLHAAFALYFKQDSDYTALEDVPIPEDDQFSDLVGCDLRWEEQVVLLLAIMPHIYPQALDLFFIQNKQLDRPYTEFGGWRGSTHSGFLPTGDTAAFILAIARADGRQLAVRLLSREHWFYRRNILRLEAGSSDEPLLSGRLCLSEEFLARLLGNDHYHPDYSVDFPAKRITTLLTWDDLVLPHYLSDELDDISCWIAEGDQIRQQWGLERVIKPGLRCLFYGPPGTGKTLTATLLGKQHHLDVYRVDLSMTVSKYIGETEKNLAKVFDRAAHQRWILFFDEADALFGKRSETNSANDRHANQEVAYLLQRIEDFPGTVILASNLKDHIDEAFFRRFQTVLYFPMPDQAMRLRLWESMVPSVWSDAETAKLLRLAASIDLSGGSIANVVQRCAIKLHGADKPQLTEEILRYGLRAEQEKHSKLVLQ</sequence>
<dbReference type="Proteomes" id="UP000660862">
    <property type="component" value="Unassembled WGS sequence"/>
</dbReference>
<keyword evidence="2" id="KW-0547">Nucleotide-binding</keyword>
<protein>
    <recommendedName>
        <fullName evidence="4">AAA+ ATPase domain-containing protein</fullName>
    </recommendedName>
</protein>
<evidence type="ECO:0000313" key="5">
    <source>
        <dbReference type="EMBL" id="GGG92430.1"/>
    </source>
</evidence>
<keyword evidence="3" id="KW-0067">ATP-binding</keyword>
<dbReference type="CDD" id="cd19481">
    <property type="entry name" value="RecA-like_protease"/>
    <property type="match status" value="1"/>
</dbReference>
<evidence type="ECO:0000256" key="1">
    <source>
        <dbReference type="ARBA" id="ARBA00006914"/>
    </source>
</evidence>
<evidence type="ECO:0000256" key="2">
    <source>
        <dbReference type="ARBA" id="ARBA00022741"/>
    </source>
</evidence>
<accession>A0A917HWB9</accession>
<dbReference type="InterPro" id="IPR003593">
    <property type="entry name" value="AAA+_ATPase"/>
</dbReference>
<dbReference type="Gene3D" id="3.40.50.300">
    <property type="entry name" value="P-loop containing nucleotide triphosphate hydrolases"/>
    <property type="match status" value="1"/>
</dbReference>
<evidence type="ECO:0000313" key="6">
    <source>
        <dbReference type="Proteomes" id="UP000660862"/>
    </source>
</evidence>
<dbReference type="GO" id="GO:0005524">
    <property type="term" value="F:ATP binding"/>
    <property type="evidence" value="ECO:0007669"/>
    <property type="project" value="UniProtKB-KW"/>
</dbReference>
<comment type="caution">
    <text evidence="5">The sequence shown here is derived from an EMBL/GenBank/DDBJ whole genome shotgun (WGS) entry which is preliminary data.</text>
</comment>
<reference evidence="5" key="2">
    <citation type="submission" date="2020-09" db="EMBL/GenBank/DDBJ databases">
        <authorList>
            <person name="Sun Q."/>
            <person name="Zhou Y."/>
        </authorList>
    </citation>
    <scope>NUCLEOTIDE SEQUENCE</scope>
    <source>
        <strain evidence="5">CGMCC 1.12195</strain>
    </source>
</reference>
<dbReference type="GO" id="GO:0016887">
    <property type="term" value="F:ATP hydrolysis activity"/>
    <property type="evidence" value="ECO:0007669"/>
    <property type="project" value="InterPro"/>
</dbReference>
<evidence type="ECO:0000256" key="3">
    <source>
        <dbReference type="ARBA" id="ARBA00022840"/>
    </source>
</evidence>
<keyword evidence="6" id="KW-1185">Reference proteome</keyword>
<comment type="similarity">
    <text evidence="1">Belongs to the AAA ATPase family.</text>
</comment>
<gene>
    <name evidence="5" type="ORF">GCM10007415_29010</name>
</gene>